<accession>A0A8E1W7W8</accession>
<dbReference type="InterPro" id="IPR029065">
    <property type="entry name" value="Enolase_C-like"/>
</dbReference>
<dbReference type="OrthoDB" id="5241672at2"/>
<proteinExistence type="predicted"/>
<accession>A0A2N3WS95</accession>
<dbReference type="InterPro" id="IPR013342">
    <property type="entry name" value="Mandelate_racemase_C"/>
</dbReference>
<dbReference type="Proteomes" id="UP000233750">
    <property type="component" value="Unassembled WGS sequence"/>
</dbReference>
<dbReference type="AlphaFoldDB" id="A0A2N3WS95"/>
<comment type="caution">
    <text evidence="3">The sequence shown here is derived from an EMBL/GenBank/DDBJ whole genome shotgun (WGS) entry which is preliminary data.</text>
</comment>
<evidence type="ECO:0000313" key="4">
    <source>
        <dbReference type="Proteomes" id="UP000233750"/>
    </source>
</evidence>
<dbReference type="Gene3D" id="3.20.20.120">
    <property type="entry name" value="Enolase-like C-terminal domain"/>
    <property type="match status" value="1"/>
</dbReference>
<sequence length="366" mass="39497">MKIADIQLLPGTLPLDPPFDAAWDPVPRTRFDATVVKVVTDEGVVGYGSGDTMAGFEPYAELFLGQDPMAISRHVRALETIAFHAGRYWPLEIALWDVIGKVLGVPVATLFGGAADAIPAYASTGRILPAEQRAEVMAGIRDQGFPAAKIRLAADDFAGGIRTMRAVREAVGPEMTLMADLNQAWRMPGDVRPSLDPAAVRRFAAALRELDVFWLEEPLPLDDRPGLRAVRDTGIRVAGGEMVRTFGELLDLVGSDALDVYQPDVALAAGMLRARTLAELVLARNRLFTPHTWSNGLGLLANLHVTAGVGGGPYLEFPYDPPVWTPERRDFLLAAPLDIDADGLLHVPSAPGLGIAVDEERFGRKP</sequence>
<name>A0A2N3WS95_9PSEU</name>
<dbReference type="EMBL" id="JACJHR010000108">
    <property type="protein sequence ID" value="MBB2505522.1"/>
    <property type="molecule type" value="Genomic_DNA"/>
</dbReference>
<organism evidence="3 4">
    <name type="scientific">Amycolatopsis echigonensis</name>
    <dbReference type="NCBI Taxonomy" id="2576905"/>
    <lineage>
        <taxon>Bacteria</taxon>
        <taxon>Bacillati</taxon>
        <taxon>Actinomycetota</taxon>
        <taxon>Actinomycetes</taxon>
        <taxon>Pseudonocardiales</taxon>
        <taxon>Pseudonocardiaceae</taxon>
        <taxon>Amycolatopsis</taxon>
    </lineage>
</organism>
<dbReference type="SUPFAM" id="SSF51604">
    <property type="entry name" value="Enolase C-terminal domain-like"/>
    <property type="match status" value="1"/>
</dbReference>
<keyword evidence="4" id="KW-1185">Reference proteome</keyword>
<dbReference type="InterPro" id="IPR034593">
    <property type="entry name" value="DgoD-like"/>
</dbReference>
<evidence type="ECO:0000313" key="5">
    <source>
        <dbReference type="Proteomes" id="UP000550260"/>
    </source>
</evidence>
<dbReference type="EMBL" id="PJMY01000003">
    <property type="protein sequence ID" value="PKV96730.1"/>
    <property type="molecule type" value="Genomic_DNA"/>
</dbReference>
<dbReference type="Gene3D" id="3.30.390.10">
    <property type="entry name" value="Enolase-like, N-terminal domain"/>
    <property type="match status" value="1"/>
</dbReference>
<dbReference type="InterPro" id="IPR029017">
    <property type="entry name" value="Enolase-like_N"/>
</dbReference>
<dbReference type="Proteomes" id="UP000550260">
    <property type="component" value="Unassembled WGS sequence"/>
</dbReference>
<reference evidence="3 4" key="1">
    <citation type="submission" date="2017-12" db="EMBL/GenBank/DDBJ databases">
        <title>Sequencing the genomes of 1000 Actinobacteria strains.</title>
        <authorList>
            <person name="Klenk H.-P."/>
        </authorList>
    </citation>
    <scope>NUCLEOTIDE SEQUENCE [LARGE SCALE GENOMIC DNA]</scope>
    <source>
        <strain evidence="3 4">DSM 45165</strain>
    </source>
</reference>
<gene>
    <name evidence="3" type="ORF">ATK30_7690</name>
    <name evidence="2" type="ORF">H5411_41190</name>
</gene>
<evidence type="ECO:0000313" key="3">
    <source>
        <dbReference type="EMBL" id="PKV96730.1"/>
    </source>
</evidence>
<dbReference type="InterPro" id="IPR013341">
    <property type="entry name" value="Mandelate_racemase_N_dom"/>
</dbReference>
<dbReference type="SFLD" id="SFLDS00001">
    <property type="entry name" value="Enolase"/>
    <property type="match status" value="1"/>
</dbReference>
<dbReference type="CDD" id="cd03316">
    <property type="entry name" value="MR_like"/>
    <property type="match status" value="1"/>
</dbReference>
<dbReference type="SMART" id="SM00922">
    <property type="entry name" value="MR_MLE"/>
    <property type="match status" value="1"/>
</dbReference>
<feature type="domain" description="Mandelate racemase/muconate lactonizing enzyme C-terminal" evidence="1">
    <location>
        <begin position="130"/>
        <end position="236"/>
    </location>
</feature>
<reference evidence="2 5" key="2">
    <citation type="submission" date="2020-08" db="EMBL/GenBank/DDBJ databases">
        <title>Amycolatopsis echigonensis JCM 21831.</title>
        <authorList>
            <person name="Tedsree N."/>
            <person name="Kuncharoen N."/>
            <person name="Likhitwitayawuid K."/>
            <person name="Tanasupawat S."/>
        </authorList>
    </citation>
    <scope>NUCLEOTIDE SEQUENCE [LARGE SCALE GENOMIC DNA]</scope>
    <source>
        <strain evidence="2 5">JCM 21831</strain>
    </source>
</reference>
<dbReference type="RefSeq" id="WP_101439545.1">
    <property type="nucleotide sequence ID" value="NZ_JACJHR010000108.1"/>
</dbReference>
<evidence type="ECO:0000259" key="1">
    <source>
        <dbReference type="SMART" id="SM00922"/>
    </source>
</evidence>
<dbReference type="SFLD" id="SFLDG00179">
    <property type="entry name" value="mandelate_racemase"/>
    <property type="match status" value="1"/>
</dbReference>
<protein>
    <submittedName>
        <fullName evidence="3">L-alanine-DL-glutamate epimerase-like enolase superfamily enzyme</fullName>
    </submittedName>
    <submittedName>
        <fullName evidence="2">Mandelate racemase/muconate lactonizing enzyme family protein</fullName>
    </submittedName>
</protein>
<dbReference type="SUPFAM" id="SSF54826">
    <property type="entry name" value="Enolase N-terminal domain-like"/>
    <property type="match status" value="1"/>
</dbReference>
<dbReference type="InterPro" id="IPR036849">
    <property type="entry name" value="Enolase-like_C_sf"/>
</dbReference>
<evidence type="ECO:0000313" key="2">
    <source>
        <dbReference type="EMBL" id="MBB2505522.1"/>
    </source>
</evidence>
<dbReference type="Pfam" id="PF13378">
    <property type="entry name" value="MR_MLE_C"/>
    <property type="match status" value="1"/>
</dbReference>
<dbReference type="Pfam" id="PF02746">
    <property type="entry name" value="MR_MLE_N"/>
    <property type="match status" value="1"/>
</dbReference>
<dbReference type="PANTHER" id="PTHR48080">
    <property type="entry name" value="D-GALACTONATE DEHYDRATASE-RELATED"/>
    <property type="match status" value="1"/>
</dbReference>